<dbReference type="EMBL" id="SNRW01009885">
    <property type="protein sequence ID" value="KAA6377355.1"/>
    <property type="molecule type" value="Genomic_DNA"/>
</dbReference>
<feature type="compositionally biased region" description="Low complexity" evidence="1">
    <location>
        <begin position="105"/>
        <end position="117"/>
    </location>
</feature>
<reference evidence="2 3" key="1">
    <citation type="submission" date="2019-03" db="EMBL/GenBank/DDBJ databases">
        <title>Single cell metagenomics reveals metabolic interactions within the superorganism composed of flagellate Streblomastix strix and complex community of Bacteroidetes bacteria on its surface.</title>
        <authorList>
            <person name="Treitli S.C."/>
            <person name="Kolisko M."/>
            <person name="Husnik F."/>
            <person name="Keeling P."/>
            <person name="Hampl V."/>
        </authorList>
    </citation>
    <scope>NUCLEOTIDE SEQUENCE [LARGE SCALE GENOMIC DNA]</scope>
    <source>
        <strain evidence="2">ST1C</strain>
    </source>
</reference>
<protein>
    <submittedName>
        <fullName evidence="2">Uncharacterized protein</fullName>
    </submittedName>
</protein>
<evidence type="ECO:0000256" key="1">
    <source>
        <dbReference type="SAM" id="MobiDB-lite"/>
    </source>
</evidence>
<gene>
    <name evidence="2" type="ORF">EZS28_027120</name>
</gene>
<dbReference type="AlphaFoldDB" id="A0A5J4V5F7"/>
<comment type="caution">
    <text evidence="2">The sequence shown here is derived from an EMBL/GenBank/DDBJ whole genome shotgun (WGS) entry which is preliminary data.</text>
</comment>
<evidence type="ECO:0000313" key="2">
    <source>
        <dbReference type="EMBL" id="KAA6377355.1"/>
    </source>
</evidence>
<feature type="region of interest" description="Disordered" evidence="1">
    <location>
        <begin position="64"/>
        <end position="134"/>
    </location>
</feature>
<organism evidence="2 3">
    <name type="scientific">Streblomastix strix</name>
    <dbReference type="NCBI Taxonomy" id="222440"/>
    <lineage>
        <taxon>Eukaryota</taxon>
        <taxon>Metamonada</taxon>
        <taxon>Preaxostyla</taxon>
        <taxon>Oxymonadida</taxon>
        <taxon>Streblomastigidae</taxon>
        <taxon>Streblomastix</taxon>
    </lineage>
</organism>
<sequence>MESYQCNGQNETEEAFTSPTRSIQYEKMDKDRNRNNSKINSKTKRKIELSKTAILRSLTLPEYNGSSESISCKTERMEYDDDNEQNGIPRYKLVDSEAQGEHSSTINIDTTTNGNDNRSSSGWMEVQHQRKIQK</sequence>
<proteinExistence type="predicted"/>
<evidence type="ECO:0000313" key="3">
    <source>
        <dbReference type="Proteomes" id="UP000324800"/>
    </source>
</evidence>
<dbReference type="Proteomes" id="UP000324800">
    <property type="component" value="Unassembled WGS sequence"/>
</dbReference>
<feature type="compositionally biased region" description="Basic and acidic residues" evidence="1">
    <location>
        <begin position="24"/>
        <end position="34"/>
    </location>
</feature>
<feature type="compositionally biased region" description="Polar residues" evidence="1">
    <location>
        <begin position="1"/>
        <end position="23"/>
    </location>
</feature>
<accession>A0A5J4V5F7</accession>
<name>A0A5J4V5F7_9EUKA</name>
<feature type="region of interest" description="Disordered" evidence="1">
    <location>
        <begin position="1"/>
        <end position="44"/>
    </location>
</feature>